<keyword evidence="2" id="KW-1185">Reference proteome</keyword>
<reference evidence="1" key="1">
    <citation type="submission" date="2022-09" db="EMBL/GenBank/DDBJ databases">
        <title>Fusarium specimens isolated from Avocado Roots.</title>
        <authorList>
            <person name="Stajich J."/>
            <person name="Roper C."/>
            <person name="Heimlech-Rivalta G."/>
        </authorList>
    </citation>
    <scope>NUCLEOTIDE SEQUENCE</scope>
    <source>
        <strain evidence="1">A02</strain>
    </source>
</reference>
<protein>
    <submittedName>
        <fullName evidence="1">Uncharacterized protein</fullName>
    </submittedName>
</protein>
<dbReference type="AlphaFoldDB" id="A0A9W8RAG3"/>
<dbReference type="EMBL" id="JAOQAV010000012">
    <property type="protein sequence ID" value="KAJ4189931.1"/>
    <property type="molecule type" value="Genomic_DNA"/>
</dbReference>
<organism evidence="1 2">
    <name type="scientific">Fusarium falciforme</name>
    <dbReference type="NCBI Taxonomy" id="195108"/>
    <lineage>
        <taxon>Eukaryota</taxon>
        <taxon>Fungi</taxon>
        <taxon>Dikarya</taxon>
        <taxon>Ascomycota</taxon>
        <taxon>Pezizomycotina</taxon>
        <taxon>Sordariomycetes</taxon>
        <taxon>Hypocreomycetidae</taxon>
        <taxon>Hypocreales</taxon>
        <taxon>Nectriaceae</taxon>
        <taxon>Fusarium</taxon>
        <taxon>Fusarium solani species complex</taxon>
    </lineage>
</organism>
<evidence type="ECO:0000313" key="1">
    <source>
        <dbReference type="EMBL" id="KAJ4189931.1"/>
    </source>
</evidence>
<evidence type="ECO:0000313" key="2">
    <source>
        <dbReference type="Proteomes" id="UP001152087"/>
    </source>
</evidence>
<accession>A0A9W8RAG3</accession>
<name>A0A9W8RAG3_9HYPO</name>
<proteinExistence type="predicted"/>
<sequence>MGQAIMTVRSSLKLADEEARAKAEQDLDVLNQLCSSSLNEFEAKLEAKFLDPDATQKVDVPGIRALRKTRYHNLIVKDEPNKSIGDAFDDFFSTGTGGPNTGDTVKEGFKVPSSSCSLDVRANHSLAWQKVVTSALGPFLERTDVGQHKEEKYFIYVMHNAVIRLDVMLWRWNFAGKGFSDKYESALGYLICTSVVDVSALKTSEFLFLISEYAGDQEEEVVKYTQKMQQIYDAARRMKLNQASRERRDDE</sequence>
<dbReference type="Proteomes" id="UP001152087">
    <property type="component" value="Unassembled WGS sequence"/>
</dbReference>
<comment type="caution">
    <text evidence="1">The sequence shown here is derived from an EMBL/GenBank/DDBJ whole genome shotgun (WGS) entry which is preliminary data.</text>
</comment>
<gene>
    <name evidence="1" type="ORF">NW755_005925</name>
</gene>